<accession>A0A2S4PW80</accession>
<feature type="region of interest" description="Disordered" evidence="1">
    <location>
        <begin position="92"/>
        <end position="112"/>
    </location>
</feature>
<organism evidence="2 3">
    <name type="scientific">Erysiphe pulchra</name>
    <dbReference type="NCBI Taxonomy" id="225359"/>
    <lineage>
        <taxon>Eukaryota</taxon>
        <taxon>Fungi</taxon>
        <taxon>Dikarya</taxon>
        <taxon>Ascomycota</taxon>
        <taxon>Pezizomycotina</taxon>
        <taxon>Leotiomycetes</taxon>
        <taxon>Erysiphales</taxon>
        <taxon>Erysiphaceae</taxon>
        <taxon>Erysiphe</taxon>
    </lineage>
</organism>
<evidence type="ECO:0000313" key="2">
    <source>
        <dbReference type="EMBL" id="POS86299.1"/>
    </source>
</evidence>
<protein>
    <submittedName>
        <fullName evidence="2">Uncharacterized protein</fullName>
    </submittedName>
</protein>
<feature type="compositionally biased region" description="Basic and acidic residues" evidence="1">
    <location>
        <begin position="127"/>
        <end position="140"/>
    </location>
</feature>
<name>A0A2S4PW80_9PEZI</name>
<sequence length="237" mass="26781">METIPGLLKLEDIHLHWYFNRLLLEVPLLVSDPLLQVRDPAVIKPRGRSVGSVIEPPLRSQMVSTQRDPSLFERVNAAIGVEPLPRRQEVAVHGRVSNRGSRTRRHDRGRGNNRRVLEGIATPRVTSEEPDRNFSCRTMEDNSSLRPLPDFQQALDFLIEERELRWPLEGAGSDTEISLGTQYLDSVASPFNSECEGDDQDQDHLRADVESLAGSSRSTSPIDHTVYFIRLFGSDDM</sequence>
<dbReference type="AlphaFoldDB" id="A0A2S4PW80"/>
<dbReference type="EMBL" id="PEDP01000358">
    <property type="protein sequence ID" value="POS86299.1"/>
    <property type="molecule type" value="Genomic_DNA"/>
</dbReference>
<reference evidence="2 3" key="1">
    <citation type="submission" date="2017-10" db="EMBL/GenBank/DDBJ databases">
        <title>Development of genomic resources for the powdery mildew, Erysiphe pulchra.</title>
        <authorList>
            <person name="Wadl P.A."/>
            <person name="Mack B.M."/>
            <person name="Moore G."/>
            <person name="Beltz S.B."/>
        </authorList>
    </citation>
    <scope>NUCLEOTIDE SEQUENCE [LARGE SCALE GENOMIC DNA]</scope>
    <source>
        <strain evidence="2">Cflorida</strain>
    </source>
</reference>
<evidence type="ECO:0000313" key="3">
    <source>
        <dbReference type="Proteomes" id="UP000237438"/>
    </source>
</evidence>
<gene>
    <name evidence="2" type="ORF">EPUL_002594</name>
</gene>
<feature type="region of interest" description="Disordered" evidence="1">
    <location>
        <begin position="127"/>
        <end position="147"/>
    </location>
</feature>
<proteinExistence type="predicted"/>
<dbReference type="OrthoDB" id="10622925at2759"/>
<dbReference type="Proteomes" id="UP000237438">
    <property type="component" value="Unassembled WGS sequence"/>
</dbReference>
<keyword evidence="3" id="KW-1185">Reference proteome</keyword>
<feature type="compositionally biased region" description="Basic residues" evidence="1">
    <location>
        <begin position="101"/>
        <end position="112"/>
    </location>
</feature>
<evidence type="ECO:0000256" key="1">
    <source>
        <dbReference type="SAM" id="MobiDB-lite"/>
    </source>
</evidence>
<comment type="caution">
    <text evidence="2">The sequence shown here is derived from an EMBL/GenBank/DDBJ whole genome shotgun (WGS) entry which is preliminary data.</text>
</comment>